<sequence length="286" mass="31819">MSLSTELTNLPAPQIVEELSVEEILARKKIQLKELFDRYGLPVDALDTPYEPSNILLENGSLDELILRQRINEVARSRLLAFASGSDLDHLGIFYDVARMDGEDDTRLKLRIILAIQGRSTGGTEERYRFIAMTSDIRVADAIVYTLGRSPLIHVALFSNEPNGYASDELLLIVDRALQDKAVRMVNDAIIVARAVRKVANLEANIWLLPETAMSVMPALESNLRFAWQLTASLGRDLTLSWWTAKLMSDGVHRIEAVTPLNDIIASPEEAISIGAIKLNYSGRGF</sequence>
<proteinExistence type="predicted"/>
<reference evidence="2" key="1">
    <citation type="journal article" date="2019" name="Int. J. Syst. Evol. Microbiol.">
        <title>The Global Catalogue of Microorganisms (GCM) 10K type strain sequencing project: providing services to taxonomists for standard genome sequencing and annotation.</title>
        <authorList>
            <consortium name="The Broad Institute Genomics Platform"/>
            <consortium name="The Broad Institute Genome Sequencing Center for Infectious Disease"/>
            <person name="Wu L."/>
            <person name="Ma J."/>
        </authorList>
    </citation>
    <scope>NUCLEOTIDE SEQUENCE [LARGE SCALE GENOMIC DNA]</scope>
    <source>
        <strain evidence="2">JCM 15115</strain>
    </source>
</reference>
<dbReference type="PIRSF" id="PIRSF020481">
    <property type="entry name" value="BAP"/>
    <property type="match status" value="1"/>
</dbReference>
<gene>
    <name evidence="1" type="ORF">GCM10008943_14040</name>
</gene>
<dbReference type="Proteomes" id="UP001424441">
    <property type="component" value="Unassembled WGS sequence"/>
</dbReference>
<evidence type="ECO:0000313" key="2">
    <source>
        <dbReference type="Proteomes" id="UP001424441"/>
    </source>
</evidence>
<organism evidence="1 2">
    <name type="scientific">Paenochrobactrum glaciei</name>
    <dbReference type="NCBI Taxonomy" id="486407"/>
    <lineage>
        <taxon>Bacteria</taxon>
        <taxon>Pseudomonadati</taxon>
        <taxon>Pseudomonadota</taxon>
        <taxon>Alphaproteobacteria</taxon>
        <taxon>Hyphomicrobiales</taxon>
        <taxon>Brucellaceae</taxon>
        <taxon>Paenochrobactrum</taxon>
    </lineage>
</organism>
<protein>
    <submittedName>
        <fullName evidence="1">Baseplate assembly protein</fullName>
    </submittedName>
</protein>
<dbReference type="InterPro" id="IPR014507">
    <property type="entry name" value="Baseplate_assembly_J_pred"/>
</dbReference>
<dbReference type="RefSeq" id="WP_343803660.1">
    <property type="nucleotide sequence ID" value="NZ_BAAADE010000002.1"/>
</dbReference>
<dbReference type="EMBL" id="BAAADE010000002">
    <property type="protein sequence ID" value="GAA0600040.1"/>
    <property type="molecule type" value="Genomic_DNA"/>
</dbReference>
<accession>A0ABP3R3P8</accession>
<evidence type="ECO:0000313" key="1">
    <source>
        <dbReference type="EMBL" id="GAA0600040.1"/>
    </source>
</evidence>
<name>A0ABP3R3P8_9HYPH</name>
<keyword evidence="2" id="KW-1185">Reference proteome</keyword>
<comment type="caution">
    <text evidence="1">The sequence shown here is derived from an EMBL/GenBank/DDBJ whole genome shotgun (WGS) entry which is preliminary data.</text>
</comment>